<evidence type="ECO:0000256" key="4">
    <source>
        <dbReference type="ARBA" id="ARBA00022801"/>
    </source>
</evidence>
<dbReference type="InterPro" id="IPR001130">
    <property type="entry name" value="TatD-like"/>
</dbReference>
<evidence type="ECO:0000256" key="3">
    <source>
        <dbReference type="ARBA" id="ARBA00022723"/>
    </source>
</evidence>
<dbReference type="GO" id="GO:0008296">
    <property type="term" value="F:3'-5'-DNA exonuclease activity"/>
    <property type="evidence" value="ECO:0007669"/>
    <property type="project" value="TreeGrafter"/>
</dbReference>
<keyword evidence="3" id="KW-0479">Metal-binding</keyword>
<dbReference type="InterPro" id="IPR050891">
    <property type="entry name" value="TatD-type_Hydrolase"/>
</dbReference>
<dbReference type="InterPro" id="IPR018228">
    <property type="entry name" value="DNase_TatD-rel_CS"/>
</dbReference>
<dbReference type="PROSITE" id="PS01090">
    <property type="entry name" value="TATD_2"/>
    <property type="match status" value="1"/>
</dbReference>
<dbReference type="PANTHER" id="PTHR10060:SF15">
    <property type="entry name" value="DEOXYRIBONUCLEASE TATDN1"/>
    <property type="match status" value="1"/>
</dbReference>
<gene>
    <name evidence="5" type="ORF">DASC09_035000</name>
</gene>
<sequence>MASTLKASAMKRFVPRYFDIGVNFTDPMFHGHYNGKPHHDSDLSLVLERARLFNVEKILATGSTLEESRRTMEMCRNHQGFLYSTVGVHPCSVTEFIDNPESHLQQLRELALEGKQLGIVKAFGEIGLDYDRLHYASADLQREYFKKQLDIAVDCDLPLFLHMRAACDDFIKIIEPYLASSSSSSSTSNGKLTRKHHVVHSFTGTLPELKRLVELGFYISVNGCSLKTEENLQVAAEIPLERLMIETDAPWCEIRKSHAGYKYLTGYPNAYYPEIAIEEDQASSEQTAQQKPTSKKKAVVQLHDHLPFPNIKKEKMATFEIQPEAQIGIRAPPLIKSRNEPVFVGLVAEVMAKLKQVEPEVLIDIAYKNSVEVFDVYPDRK</sequence>
<dbReference type="SUPFAM" id="SSF51556">
    <property type="entry name" value="Metallo-dependent hydrolases"/>
    <property type="match status" value="1"/>
</dbReference>
<dbReference type="Gene3D" id="3.20.20.140">
    <property type="entry name" value="Metal-dependent hydrolases"/>
    <property type="match status" value="1"/>
</dbReference>
<dbReference type="Pfam" id="PF01026">
    <property type="entry name" value="TatD_DNase"/>
    <property type="match status" value="1"/>
</dbReference>
<dbReference type="RefSeq" id="XP_064853171.1">
    <property type="nucleotide sequence ID" value="XM_064997099.1"/>
</dbReference>
<proteinExistence type="inferred from homology"/>
<keyword evidence="2" id="KW-0540">Nuclease</keyword>
<evidence type="ECO:0000256" key="1">
    <source>
        <dbReference type="ARBA" id="ARBA00009275"/>
    </source>
</evidence>
<accession>A0AAV5QMJ0</accession>
<dbReference type="EMBL" id="BTFZ01000011">
    <property type="protein sequence ID" value="GMM36175.1"/>
    <property type="molecule type" value="Genomic_DNA"/>
</dbReference>
<dbReference type="GeneID" id="90074150"/>
<dbReference type="GO" id="GO:0046872">
    <property type="term" value="F:metal ion binding"/>
    <property type="evidence" value="ECO:0007669"/>
    <property type="project" value="UniProtKB-KW"/>
</dbReference>
<reference evidence="5 6" key="1">
    <citation type="journal article" date="2023" name="Elife">
        <title>Identification of key yeast species and microbe-microbe interactions impacting larval growth of Drosophila in the wild.</title>
        <authorList>
            <person name="Mure A."/>
            <person name="Sugiura Y."/>
            <person name="Maeda R."/>
            <person name="Honda K."/>
            <person name="Sakurai N."/>
            <person name="Takahashi Y."/>
            <person name="Watada M."/>
            <person name="Katoh T."/>
            <person name="Gotoh A."/>
            <person name="Gotoh Y."/>
            <person name="Taniguchi I."/>
            <person name="Nakamura K."/>
            <person name="Hayashi T."/>
            <person name="Katayama T."/>
            <person name="Uemura T."/>
            <person name="Hattori Y."/>
        </authorList>
    </citation>
    <scope>NUCLEOTIDE SEQUENCE [LARGE SCALE GENOMIC DNA]</scope>
    <source>
        <strain evidence="5 6">SC-9</strain>
    </source>
</reference>
<protein>
    <submittedName>
        <fullName evidence="5">3'-5'-exodeoxyribonuclease</fullName>
    </submittedName>
</protein>
<dbReference type="CDD" id="cd01310">
    <property type="entry name" value="TatD_DNAse"/>
    <property type="match status" value="1"/>
</dbReference>
<dbReference type="PROSITE" id="PS01091">
    <property type="entry name" value="TATD_3"/>
    <property type="match status" value="1"/>
</dbReference>
<keyword evidence="6" id="KW-1185">Reference proteome</keyword>
<dbReference type="InterPro" id="IPR032466">
    <property type="entry name" value="Metal_Hydrolase"/>
</dbReference>
<evidence type="ECO:0000256" key="2">
    <source>
        <dbReference type="ARBA" id="ARBA00022722"/>
    </source>
</evidence>
<comment type="caution">
    <text evidence="5">The sequence shown here is derived from an EMBL/GenBank/DDBJ whole genome shotgun (WGS) entry which is preliminary data.</text>
</comment>
<keyword evidence="4" id="KW-0378">Hydrolase</keyword>
<dbReference type="AlphaFoldDB" id="A0AAV5QMJ0"/>
<name>A0AAV5QMJ0_9ASCO</name>
<dbReference type="PANTHER" id="PTHR10060">
    <property type="entry name" value="TATD FAMILY DEOXYRIBONUCLEASE"/>
    <property type="match status" value="1"/>
</dbReference>
<organism evidence="5 6">
    <name type="scientific">Saccharomycopsis crataegensis</name>
    <dbReference type="NCBI Taxonomy" id="43959"/>
    <lineage>
        <taxon>Eukaryota</taxon>
        <taxon>Fungi</taxon>
        <taxon>Dikarya</taxon>
        <taxon>Ascomycota</taxon>
        <taxon>Saccharomycotina</taxon>
        <taxon>Saccharomycetes</taxon>
        <taxon>Saccharomycopsidaceae</taxon>
        <taxon>Saccharomycopsis</taxon>
    </lineage>
</organism>
<evidence type="ECO:0000313" key="5">
    <source>
        <dbReference type="EMBL" id="GMM36175.1"/>
    </source>
</evidence>
<dbReference type="Proteomes" id="UP001360560">
    <property type="component" value="Unassembled WGS sequence"/>
</dbReference>
<dbReference type="GO" id="GO:0005829">
    <property type="term" value="C:cytosol"/>
    <property type="evidence" value="ECO:0007669"/>
    <property type="project" value="TreeGrafter"/>
</dbReference>
<comment type="similarity">
    <text evidence="1">Belongs to the metallo-dependent hydrolases superfamily. TatD-type hydrolase family.</text>
</comment>
<evidence type="ECO:0000313" key="6">
    <source>
        <dbReference type="Proteomes" id="UP001360560"/>
    </source>
</evidence>